<feature type="region of interest" description="Disordered" evidence="2">
    <location>
        <begin position="204"/>
        <end position="227"/>
    </location>
</feature>
<feature type="region of interest" description="Disordered" evidence="2">
    <location>
        <begin position="148"/>
        <end position="167"/>
    </location>
</feature>
<dbReference type="STRING" id="121845.A0A1S4ENW8"/>
<feature type="compositionally biased region" description="Basic and acidic residues" evidence="2">
    <location>
        <begin position="148"/>
        <end position="160"/>
    </location>
</feature>
<feature type="coiled-coil region" evidence="1">
    <location>
        <begin position="419"/>
        <end position="492"/>
    </location>
</feature>
<keyword evidence="3" id="KW-1185">Reference proteome</keyword>
<dbReference type="GeneID" id="108253778"/>
<organism evidence="3 4">
    <name type="scientific">Diaphorina citri</name>
    <name type="common">Asian citrus psyllid</name>
    <dbReference type="NCBI Taxonomy" id="121845"/>
    <lineage>
        <taxon>Eukaryota</taxon>
        <taxon>Metazoa</taxon>
        <taxon>Ecdysozoa</taxon>
        <taxon>Arthropoda</taxon>
        <taxon>Hexapoda</taxon>
        <taxon>Insecta</taxon>
        <taxon>Pterygota</taxon>
        <taxon>Neoptera</taxon>
        <taxon>Paraneoptera</taxon>
        <taxon>Hemiptera</taxon>
        <taxon>Sternorrhyncha</taxon>
        <taxon>Psylloidea</taxon>
        <taxon>Psyllidae</taxon>
        <taxon>Diaphorininae</taxon>
        <taxon>Diaphorina</taxon>
    </lineage>
</organism>
<feature type="compositionally biased region" description="Basic and acidic residues" evidence="2">
    <location>
        <begin position="1797"/>
        <end position="1824"/>
    </location>
</feature>
<protein>
    <submittedName>
        <fullName evidence="4">Uncharacterized protein LOC108253778</fullName>
    </submittedName>
</protein>
<feature type="region of interest" description="Disordered" evidence="2">
    <location>
        <begin position="1034"/>
        <end position="1054"/>
    </location>
</feature>
<accession>A0A1S4ENW8</accession>
<evidence type="ECO:0000313" key="4">
    <source>
        <dbReference type="RefSeq" id="XP_017303880.2"/>
    </source>
</evidence>
<dbReference type="KEGG" id="dci:108253778"/>
<feature type="compositionally biased region" description="Basic and acidic residues" evidence="2">
    <location>
        <begin position="1603"/>
        <end position="1612"/>
    </location>
</feature>
<feature type="compositionally biased region" description="Basic residues" evidence="2">
    <location>
        <begin position="1785"/>
        <end position="1796"/>
    </location>
</feature>
<feature type="compositionally biased region" description="Polar residues" evidence="2">
    <location>
        <begin position="1616"/>
        <end position="1625"/>
    </location>
</feature>
<feature type="compositionally biased region" description="Basic residues" evidence="2">
    <location>
        <begin position="1665"/>
        <end position="1675"/>
    </location>
</feature>
<gene>
    <name evidence="4" type="primary">LOC108253778</name>
</gene>
<evidence type="ECO:0000256" key="2">
    <source>
        <dbReference type="SAM" id="MobiDB-lite"/>
    </source>
</evidence>
<feature type="compositionally biased region" description="Basic and acidic residues" evidence="2">
    <location>
        <begin position="1648"/>
        <end position="1659"/>
    </location>
</feature>
<keyword evidence="1" id="KW-0175">Coiled coil</keyword>
<feature type="region of interest" description="Disordered" evidence="2">
    <location>
        <begin position="1648"/>
        <end position="1824"/>
    </location>
</feature>
<feature type="region of interest" description="Disordered" evidence="2">
    <location>
        <begin position="1603"/>
        <end position="1625"/>
    </location>
</feature>
<sequence>MVFSGFQNREPAPNLLRWKRQILYVSGRNLSRIKNDTEIRMLLRDRYGYLGKDRIAKTNVDDWIDIIKIKNATGLLKHDMYMDERDKNKYKRSVDNVDISEEDLNEDLGNMEDIQSLNNRHKRDIHEIEKLLAILDWNRDNKVGRDKRSIGDVDDQRESVQAHIKRHKRDKNNEMENLNRQERSIEVEKLLALLDLKQNAEGDKKTKNIPFGQNEIPHAQSKTRDAKRIRIKRKANADESSAEVMIAQNSNGDNNILQGYIKDAKVITSEERKKKFGDKGPNKDYEKLREQIQNGELYQGQYGYIRHTETEATTVTTVTTTVRRYDINELFREKRDLRDDEMVKNEVQRERRAIGDEPVVKNIVVQREKRDLHNVQRQLCDEPTVKDAVQREKRQLGNEPIIVQKTEWSHELPNKGQNKIRIKRAYESYRERMRKKEKERAARRESLKKRKAKDEDTILTLLKKLKDKKKKLKALKLKKRDLRELEEGLHENVDLDDIYDEEIAQLRNKRSVFVLEPSNERGKPKTSQEIKRLRDIMGSDYDKGAFKRVDRNEVLDMIQNKAVDRNGCIDPRAFATLTASKHRTTIKFDRKGTDYEDREGDRNNMEEIFNLEKNKIKTTNPTMEALKKFYREYDNRVTTTPNPMDALKNLYFKSITKGNKRKRRGLGGDQNVNPIQDKEQNQLQNQEEHNQMNEEMDKLSFRQKYSGGAVADTKTLLKDETLLKVETKTAVDSEVHKIKGRAIKHRVKRQANRTKSWASCFEDSIDRDASPPSQLTINWFTPLPYSVSDDSKLPLFDLDSDSKKHYFWPTPLRTTRITSPRVKRTPVWPDAHTRVKRIVTSSEEEPNQCNQEPNHNQTVDQYNQTVDTKLYDREELEELNQCNQTVDINADSEDYDGPDASVDITNRTAVKIRVKRQFYKHQEYREHNSQFPQPSGSYFVRRAAVRKAQRSRMFFRNMSLDGMKALADKDTNEFNKEVQSGLERISSDEARFVYMGFRKYSTRGPIGMRNLTMKTIPTTEPTELLEQKTVQEMGTLQQETKPTTVQESRESQDIDENDKDAIKGMCYANPEFLSTSLPPDRMRESAEFKDNHGHFPSTLIFMDKTTQRGETDNVEIELGKIEETRTESFDTNAEGMSTKDGQQKITFILADDDELEQIPTGYPKSKVKLNVFRTTVGYSIHYSENGSIVDIEDFDVHGRRHFLKEINEDLVIKRKQTTVDSLEKLLGSYTNGYEDFSSDIQKYLKDKDDKTSDEQREMRERRKNRKNKRNKRNVDNKIGKNTDINLVEKSNEKFRQRCQQGHSFENTRQGFRIKRKLNKRSIIVNPKQNQSIYFTSEEKRVRKQLNDDFHFYSSETYDAMYKEKHLTKCTLDINEILKNYNVINITGTFEHLFDIDKTNDYKTKFTGDTTKYFHEKETTHVSKDDDSKSKLMDDLLEQRLQRGKAYINKLNKKLGISTDHEELEDVKTTKKIKTFKELIADKEIELLTKRSTCTLLTPPCRNDRRYREERKAYYKEQNMNFERKMYNTFPTTMKHVKETEERKNYKSEEGAEDIENYKKKYGLEVNTLFPEEPSETNEEFITMKTIEDLEGKINGDMIEDEGKSLETSHNEEPSEYSENPKNRQSNMAGFAFNQRNIRKNPLGQVHEIENSKEDRDLSKADVINYRKKRSLRKNRNSNSDYSPKSSLSKSIESSDSRRSRRRKYKGHSSRERHQAKPLRKYNKHIDSYEQSLHSRKYHKKSTSEESDKRRKRRKESSYESSEYDRSDSSYKHSKRRRQYAIGRRKESHKLEKRRRPPSSDKTSEEEISRTKDRSKEEEERKERYKEESSCIDLSVLNRRIQEEKIKDGYPDYCHQLTQLKTKQLQLESMKTNKYGKPLKRPTTKLYAVLDYGDGPSRDIPIGQRKIRKNVIKINMGETFLRNQAQKLFWYKKLKREGPVTSYPRTGEGKSEYNQTLSMIASILSSCQKTCFYI</sequence>
<feature type="compositionally biased region" description="Basic and acidic residues" evidence="2">
    <location>
        <begin position="1246"/>
        <end position="1260"/>
    </location>
</feature>
<feature type="compositionally biased region" description="Low complexity" evidence="2">
    <location>
        <begin position="1676"/>
        <end position="1691"/>
    </location>
</feature>
<feature type="compositionally biased region" description="Basic residues" evidence="2">
    <location>
        <begin position="1698"/>
        <end position="1707"/>
    </location>
</feature>
<dbReference type="Proteomes" id="UP000079169">
    <property type="component" value="Unplaced"/>
</dbReference>
<reference evidence="4" key="1">
    <citation type="submission" date="2025-08" db="UniProtKB">
        <authorList>
            <consortium name="RefSeq"/>
        </authorList>
    </citation>
    <scope>IDENTIFICATION</scope>
</reference>
<feature type="compositionally biased region" description="Polar residues" evidence="2">
    <location>
        <begin position="1034"/>
        <end position="1046"/>
    </location>
</feature>
<evidence type="ECO:0000256" key="1">
    <source>
        <dbReference type="SAM" id="Coils"/>
    </source>
</evidence>
<feature type="region of interest" description="Disordered" evidence="2">
    <location>
        <begin position="1246"/>
        <end position="1276"/>
    </location>
</feature>
<proteinExistence type="predicted"/>
<evidence type="ECO:0000313" key="3">
    <source>
        <dbReference type="Proteomes" id="UP000079169"/>
    </source>
</evidence>
<dbReference type="PaxDb" id="121845-A0A1S4ENW8"/>
<name>A0A1S4ENW8_DIACI</name>
<dbReference type="RefSeq" id="XP_017303880.2">
    <property type="nucleotide sequence ID" value="XM_017448391.2"/>
</dbReference>
<feature type="compositionally biased region" description="Basic residues" evidence="2">
    <location>
        <begin position="1261"/>
        <end position="1271"/>
    </location>
</feature>